<sequence length="867" mass="94660">MNTCKSLMPLLFGSLFTGIGFAAQMIQPGEGYVTRFSGIIHEQGKSKIDLNGTVGSIIDLRYPKRPPDGSHWLNEPQRALIKARDAGQVFGIAINNDSGDIYVAATSKFGLHRNEDNSNWMDGMWGNNGSPGTIYLLQAKNAYQPKIFTEITLNGRKNTGASLGNLAYDAQHKQLFVSDLETGMIHRINAQTGEDLGYFDHGVTGRAGFLDKKTGKHSSLESIKFDPNSSANVKNCPNKFDQTTACWNLAKPGRRVWGLGLYPVNGQTRLYYAVWSNDQGNNNSIWSIGLDHQGNFNLNDIQLEFLLPVKSIDNALQVSDIAFSKQGDMLIAENGELRNLGLEVDEPFSKPFDSSLYLYKLNPEGIWSQMGRYNVGNLSKNMNDEHPEFNSSAGGVDFGYGYTKQYEIDLSQIDEFVWVTGDALCSPEGPCYEAGTNTFSDSDEVHGLQGMPKSSFQSIGGDKNIITPAYLIDTDINLLADGTKSIEEAAKNDATYIGDIEIAKKEATESTAQPIVIPVHNTQISGIHYKNKSNYSTPIHYRIESHSRFGSHQKQFSHYRNASHDILFSHYRYGSHYRLDSHYRLWSHDRLYSHLKYNSHTKIASHTKFGSHHKKASHLKWGSHDKKASHLKVGSHDKAASHLKVGSHDKAASHLKVGSHDKAASHLKVGSHDKAASHLKVGSHDKAASHLKVGSHDKAASHLKVGSHDKAASHLKVGSHDKAASHLKVGSHNKAASHLKVGSHNKAASHLKVGSHNKAASHLKVGSHNKAASHLKVGSHNKAASHLKVGSHNKAASHLKVGSHNKAASHLKVGSHNKAASHLKVGSHNKAASHLKTGSHDKQASHLKTGSHARNASLLKSGTIPSN</sequence>
<feature type="chain" id="PRO_5042960492" evidence="2">
    <location>
        <begin position="23"/>
        <end position="867"/>
    </location>
</feature>
<feature type="region of interest" description="Disordered" evidence="1">
    <location>
        <begin position="826"/>
        <end position="867"/>
    </location>
</feature>
<comment type="caution">
    <text evidence="3">The sequence shown here is derived from an EMBL/GenBank/DDBJ whole genome shotgun (WGS) entry which is preliminary data.</text>
</comment>
<evidence type="ECO:0000256" key="2">
    <source>
        <dbReference type="SAM" id="SignalP"/>
    </source>
</evidence>
<evidence type="ECO:0000256" key="1">
    <source>
        <dbReference type="SAM" id="MobiDB-lite"/>
    </source>
</evidence>
<dbReference type="Proteomes" id="UP000861567">
    <property type="component" value="Unassembled WGS sequence"/>
</dbReference>
<feature type="region of interest" description="Disordered" evidence="1">
    <location>
        <begin position="606"/>
        <end position="724"/>
    </location>
</feature>
<proteinExistence type="predicted"/>
<reference evidence="3" key="2">
    <citation type="submission" date="2020-11" db="EMBL/GenBank/DDBJ databases">
        <authorList>
            <consortium name="NCBI Pathogen Detection Project"/>
        </authorList>
    </citation>
    <scope>NUCLEOTIDE SEQUENCE</scope>
    <source>
        <strain evidence="3">D3612</strain>
    </source>
</reference>
<evidence type="ECO:0000313" key="3">
    <source>
        <dbReference type="EMBL" id="HAT1595569.1"/>
    </source>
</evidence>
<feature type="compositionally biased region" description="Basic residues" evidence="1">
    <location>
        <begin position="606"/>
        <end position="618"/>
    </location>
</feature>
<feature type="compositionally biased region" description="Basic and acidic residues" evidence="1">
    <location>
        <begin position="622"/>
        <end position="724"/>
    </location>
</feature>
<feature type="signal peptide" evidence="2">
    <location>
        <begin position="1"/>
        <end position="22"/>
    </location>
</feature>
<name>A0AAN5R417_LEGPN</name>
<keyword evidence="2" id="KW-0732">Signal</keyword>
<reference evidence="3" key="1">
    <citation type="journal article" date="2018" name="Genome Biol.">
        <title>SKESA: strategic k-mer extension for scrupulous assemblies.</title>
        <authorList>
            <person name="Souvorov A."/>
            <person name="Agarwala R."/>
            <person name="Lipman D.J."/>
        </authorList>
    </citation>
    <scope>NUCLEOTIDE SEQUENCE</scope>
    <source>
        <strain evidence="3">D3612</strain>
    </source>
</reference>
<protein>
    <submittedName>
        <fullName evidence="3">Uncharacterized protein</fullName>
    </submittedName>
</protein>
<organism evidence="3 4">
    <name type="scientific">Legionella pneumophila</name>
    <dbReference type="NCBI Taxonomy" id="446"/>
    <lineage>
        <taxon>Bacteria</taxon>
        <taxon>Pseudomonadati</taxon>
        <taxon>Pseudomonadota</taxon>
        <taxon>Gammaproteobacteria</taxon>
        <taxon>Legionellales</taxon>
        <taxon>Legionellaceae</taxon>
        <taxon>Legionella</taxon>
    </lineage>
</organism>
<dbReference type="AlphaFoldDB" id="A0AAN5R417"/>
<accession>A0AAN5R417</accession>
<dbReference type="EMBL" id="DACSEI010000005">
    <property type="protein sequence ID" value="HAT1595569.1"/>
    <property type="molecule type" value="Genomic_DNA"/>
</dbReference>
<evidence type="ECO:0000313" key="4">
    <source>
        <dbReference type="Proteomes" id="UP000861567"/>
    </source>
</evidence>
<dbReference type="SUPFAM" id="SSF75011">
    <property type="entry name" value="3-carboxy-cis,cis-mucoante lactonizing enzyme"/>
    <property type="match status" value="1"/>
</dbReference>
<feature type="compositionally biased region" description="Polar residues" evidence="1">
    <location>
        <begin position="846"/>
        <end position="867"/>
    </location>
</feature>
<gene>
    <name evidence="3" type="ORF">I8Y58_000768</name>
</gene>